<reference evidence="2 3" key="1">
    <citation type="submission" date="2019-02" db="EMBL/GenBank/DDBJ databases">
        <title>Deep-cultivation of Planctomycetes and their phenomic and genomic characterization uncovers novel biology.</title>
        <authorList>
            <person name="Wiegand S."/>
            <person name="Jogler M."/>
            <person name="Boedeker C."/>
            <person name="Pinto D."/>
            <person name="Vollmers J."/>
            <person name="Rivas-Marin E."/>
            <person name="Kohn T."/>
            <person name="Peeters S.H."/>
            <person name="Heuer A."/>
            <person name="Rast P."/>
            <person name="Oberbeckmann S."/>
            <person name="Bunk B."/>
            <person name="Jeske O."/>
            <person name="Meyerdierks A."/>
            <person name="Storesund J.E."/>
            <person name="Kallscheuer N."/>
            <person name="Luecker S."/>
            <person name="Lage O.M."/>
            <person name="Pohl T."/>
            <person name="Merkel B.J."/>
            <person name="Hornburger P."/>
            <person name="Mueller R.-W."/>
            <person name="Bruemmer F."/>
            <person name="Labrenz M."/>
            <person name="Spormann A.M."/>
            <person name="Op den Camp H."/>
            <person name="Overmann J."/>
            <person name="Amann R."/>
            <person name="Jetten M.S.M."/>
            <person name="Mascher T."/>
            <person name="Medema M.H."/>
            <person name="Devos D.P."/>
            <person name="Kaster A.-K."/>
            <person name="Ovreas L."/>
            <person name="Rohde M."/>
            <person name="Galperin M.Y."/>
            <person name="Jogler C."/>
        </authorList>
    </citation>
    <scope>NUCLEOTIDE SEQUENCE [LARGE SCALE GENOMIC DNA]</scope>
    <source>
        <strain evidence="2 3">Pan161</strain>
    </source>
</reference>
<keyword evidence="3" id="KW-1185">Reference proteome</keyword>
<dbReference type="OrthoDB" id="9965601at2"/>
<organism evidence="2 3">
    <name type="scientific">Gimesia algae</name>
    <dbReference type="NCBI Taxonomy" id="2527971"/>
    <lineage>
        <taxon>Bacteria</taxon>
        <taxon>Pseudomonadati</taxon>
        <taxon>Planctomycetota</taxon>
        <taxon>Planctomycetia</taxon>
        <taxon>Planctomycetales</taxon>
        <taxon>Planctomycetaceae</taxon>
        <taxon>Gimesia</taxon>
    </lineage>
</organism>
<keyword evidence="1" id="KW-0472">Membrane</keyword>
<evidence type="ECO:0000313" key="2">
    <source>
        <dbReference type="EMBL" id="QDT88794.1"/>
    </source>
</evidence>
<evidence type="ECO:0008006" key="4">
    <source>
        <dbReference type="Google" id="ProtNLM"/>
    </source>
</evidence>
<keyword evidence="1" id="KW-1133">Transmembrane helix</keyword>
<feature type="transmembrane region" description="Helical" evidence="1">
    <location>
        <begin position="21"/>
        <end position="38"/>
    </location>
</feature>
<proteinExistence type="predicted"/>
<evidence type="ECO:0000256" key="1">
    <source>
        <dbReference type="SAM" id="Phobius"/>
    </source>
</evidence>
<feature type="transmembrane region" description="Helical" evidence="1">
    <location>
        <begin position="73"/>
        <end position="97"/>
    </location>
</feature>
<gene>
    <name evidence="2" type="ORF">Pan161_04130</name>
</gene>
<dbReference type="RefSeq" id="WP_145223929.1">
    <property type="nucleotide sequence ID" value="NZ_CP036343.1"/>
</dbReference>
<name>A0A517V728_9PLAN</name>
<dbReference type="EMBL" id="CP036343">
    <property type="protein sequence ID" value="QDT88794.1"/>
    <property type="molecule type" value="Genomic_DNA"/>
</dbReference>
<dbReference type="AlphaFoldDB" id="A0A517V728"/>
<evidence type="ECO:0000313" key="3">
    <source>
        <dbReference type="Proteomes" id="UP000316855"/>
    </source>
</evidence>
<protein>
    <recommendedName>
        <fullName evidence="4">Acid-resistance membrane protein</fullName>
    </recommendedName>
</protein>
<keyword evidence="1" id="KW-0812">Transmembrane</keyword>
<dbReference type="KEGG" id="gax:Pan161_04130"/>
<sequence length="147" mass="16236">MPLTPATEKKFVENISKLTRFTGGYCLFFGAVLFLVSLVLNPVILFGAVLHLITGLLFLLFANGIKQRSQRSILGLTLFAATLAAASSIAILFLVLIEANWNIPALIGLTIFMVINLQLLVELFLWKRLRKRLSATPESEPQAFTSN</sequence>
<feature type="transmembrane region" description="Helical" evidence="1">
    <location>
        <begin position="103"/>
        <end position="125"/>
    </location>
</feature>
<feature type="transmembrane region" description="Helical" evidence="1">
    <location>
        <begin position="44"/>
        <end position="61"/>
    </location>
</feature>
<accession>A0A517V728</accession>
<dbReference type="Proteomes" id="UP000316855">
    <property type="component" value="Chromosome"/>
</dbReference>